<gene>
    <name evidence="11" type="primary">XSP1</name>
    <name evidence="11" type="ORF">AXF42_Ash012100</name>
</gene>
<dbReference type="Pfam" id="PF17766">
    <property type="entry name" value="fn3_6"/>
    <property type="match status" value="1"/>
</dbReference>
<evidence type="ECO:0000256" key="2">
    <source>
        <dbReference type="ARBA" id="ARBA00022670"/>
    </source>
</evidence>
<dbReference type="InterPro" id="IPR003137">
    <property type="entry name" value="PA_domain"/>
</dbReference>
<dbReference type="Gene3D" id="3.30.70.80">
    <property type="entry name" value="Peptidase S8 propeptide/proteinase inhibitor I9"/>
    <property type="match status" value="1"/>
</dbReference>
<keyword evidence="5 7" id="KW-0720">Serine protease</keyword>
<dbReference type="InterPro" id="IPR000209">
    <property type="entry name" value="Peptidase_S8/S53_dom"/>
</dbReference>
<keyword evidence="12" id="KW-1185">Reference proteome</keyword>
<evidence type="ECO:0000313" key="12">
    <source>
        <dbReference type="Proteomes" id="UP000236161"/>
    </source>
</evidence>
<evidence type="ECO:0000259" key="10">
    <source>
        <dbReference type="Pfam" id="PF17766"/>
    </source>
</evidence>
<dbReference type="InterPro" id="IPR037045">
    <property type="entry name" value="S8pro/Inhibitor_I9_sf"/>
</dbReference>
<dbReference type="CDD" id="cd02120">
    <property type="entry name" value="PA_subtilisin_like"/>
    <property type="match status" value="1"/>
</dbReference>
<dbReference type="AlphaFoldDB" id="A0A2I0AJT9"/>
<evidence type="ECO:0000256" key="6">
    <source>
        <dbReference type="PIRSR" id="PIRSR615500-1"/>
    </source>
</evidence>
<keyword evidence="4 7" id="KW-0378">Hydrolase</keyword>
<dbReference type="STRING" id="1088818.A0A2I0AJT9"/>
<protein>
    <submittedName>
        <fullName evidence="11">Xylem serine proteinase 1</fullName>
        <ecNumber evidence="11">3.4.21.112</ecNumber>
    </submittedName>
</protein>
<dbReference type="GO" id="GO:0006508">
    <property type="term" value="P:proteolysis"/>
    <property type="evidence" value="ECO:0007669"/>
    <property type="project" value="UniProtKB-KW"/>
</dbReference>
<comment type="similarity">
    <text evidence="1 7">Belongs to the peptidase S8 family.</text>
</comment>
<dbReference type="PRINTS" id="PR00723">
    <property type="entry name" value="SUBTILISIN"/>
</dbReference>
<dbReference type="InterPro" id="IPR041469">
    <property type="entry name" value="Subtilisin-like_FN3"/>
</dbReference>
<dbReference type="PANTHER" id="PTHR10795">
    <property type="entry name" value="PROPROTEIN CONVERTASE SUBTILISIN/KEXIN"/>
    <property type="match status" value="1"/>
</dbReference>
<dbReference type="EMBL" id="KZ451978">
    <property type="protein sequence ID" value="PKA55808.1"/>
    <property type="molecule type" value="Genomic_DNA"/>
</dbReference>
<dbReference type="InterPro" id="IPR022398">
    <property type="entry name" value="Peptidase_S8_His-AS"/>
</dbReference>
<accession>A0A2I0AJT9</accession>
<dbReference type="Gene3D" id="2.60.40.2310">
    <property type="match status" value="1"/>
</dbReference>
<dbReference type="OrthoDB" id="206201at2759"/>
<dbReference type="EC" id="3.4.21.112" evidence="11"/>
<evidence type="ECO:0000256" key="5">
    <source>
        <dbReference type="ARBA" id="ARBA00022825"/>
    </source>
</evidence>
<dbReference type="Pfam" id="PF00082">
    <property type="entry name" value="Peptidase_S8"/>
    <property type="match status" value="1"/>
</dbReference>
<dbReference type="InterPro" id="IPR036852">
    <property type="entry name" value="Peptidase_S8/S53_dom_sf"/>
</dbReference>
<feature type="active site" description="Charge relay system" evidence="6 7">
    <location>
        <position position="123"/>
    </location>
</feature>
<dbReference type="PROSITE" id="PS51892">
    <property type="entry name" value="SUBTILASE"/>
    <property type="match status" value="1"/>
</dbReference>
<evidence type="ECO:0000256" key="3">
    <source>
        <dbReference type="ARBA" id="ARBA00022729"/>
    </source>
</evidence>
<dbReference type="Gene3D" id="3.50.30.30">
    <property type="match status" value="1"/>
</dbReference>
<keyword evidence="2 7" id="KW-0645">Protease</keyword>
<evidence type="ECO:0000256" key="4">
    <source>
        <dbReference type="ARBA" id="ARBA00022801"/>
    </source>
</evidence>
<dbReference type="InterPro" id="IPR023828">
    <property type="entry name" value="Peptidase_S8_Ser-AS"/>
</dbReference>
<proteinExistence type="inferred from homology"/>
<evidence type="ECO:0000259" key="8">
    <source>
        <dbReference type="Pfam" id="PF00082"/>
    </source>
</evidence>
<feature type="domain" description="Peptidase S8/S53" evidence="8">
    <location>
        <begin position="56"/>
        <end position="502"/>
    </location>
</feature>
<evidence type="ECO:0000256" key="1">
    <source>
        <dbReference type="ARBA" id="ARBA00011073"/>
    </source>
</evidence>
<dbReference type="PROSITE" id="PS00137">
    <property type="entry name" value="SUBTILASE_HIS"/>
    <property type="match status" value="1"/>
</dbReference>
<keyword evidence="3" id="KW-0732">Signal</keyword>
<feature type="active site" description="Charge relay system" evidence="6 7">
    <location>
        <position position="451"/>
    </location>
</feature>
<reference evidence="11 12" key="1">
    <citation type="journal article" date="2017" name="Nature">
        <title>The Apostasia genome and the evolution of orchids.</title>
        <authorList>
            <person name="Zhang G.Q."/>
            <person name="Liu K.W."/>
            <person name="Li Z."/>
            <person name="Lohaus R."/>
            <person name="Hsiao Y.Y."/>
            <person name="Niu S.C."/>
            <person name="Wang J.Y."/>
            <person name="Lin Y.C."/>
            <person name="Xu Q."/>
            <person name="Chen L.J."/>
            <person name="Yoshida K."/>
            <person name="Fujiwara S."/>
            <person name="Wang Z.W."/>
            <person name="Zhang Y.Q."/>
            <person name="Mitsuda N."/>
            <person name="Wang M."/>
            <person name="Liu G.H."/>
            <person name="Pecoraro L."/>
            <person name="Huang H.X."/>
            <person name="Xiao X.J."/>
            <person name="Lin M."/>
            <person name="Wu X.Y."/>
            <person name="Wu W.L."/>
            <person name="Chen Y.Y."/>
            <person name="Chang S.B."/>
            <person name="Sakamoto S."/>
            <person name="Ohme-Takagi M."/>
            <person name="Yagi M."/>
            <person name="Zeng S.J."/>
            <person name="Shen C.Y."/>
            <person name="Yeh C.M."/>
            <person name="Luo Y.B."/>
            <person name="Tsai W.C."/>
            <person name="Van de Peer Y."/>
            <person name="Liu Z.J."/>
        </authorList>
    </citation>
    <scope>NUCLEOTIDE SEQUENCE [LARGE SCALE GENOMIC DNA]</scope>
    <source>
        <strain evidence="12">cv. Shenzhen</strain>
        <tissue evidence="11">Stem</tissue>
    </source>
</reference>
<feature type="domain" description="Subtilisin-like protease fibronectin type-III" evidence="10">
    <location>
        <begin position="562"/>
        <end position="662"/>
    </location>
</feature>
<dbReference type="Proteomes" id="UP000236161">
    <property type="component" value="Unassembled WGS sequence"/>
</dbReference>
<evidence type="ECO:0000256" key="7">
    <source>
        <dbReference type="PROSITE-ProRule" id="PRU01240"/>
    </source>
</evidence>
<evidence type="ECO:0000259" key="9">
    <source>
        <dbReference type="Pfam" id="PF02225"/>
    </source>
</evidence>
<dbReference type="InterPro" id="IPR015500">
    <property type="entry name" value="Peptidase_S8_subtilisin-rel"/>
</dbReference>
<dbReference type="SUPFAM" id="SSF52743">
    <property type="entry name" value="Subtilisin-like"/>
    <property type="match status" value="1"/>
</dbReference>
<feature type="active site" description="Charge relay system" evidence="6 7">
    <location>
        <position position="64"/>
    </location>
</feature>
<dbReference type="PROSITE" id="PS00138">
    <property type="entry name" value="SUBTILASE_SER"/>
    <property type="match status" value="1"/>
</dbReference>
<dbReference type="CDD" id="cd04852">
    <property type="entry name" value="Peptidases_S8_3"/>
    <property type="match status" value="1"/>
</dbReference>
<dbReference type="Pfam" id="PF02225">
    <property type="entry name" value="PA"/>
    <property type="match status" value="1"/>
</dbReference>
<dbReference type="InterPro" id="IPR034197">
    <property type="entry name" value="Peptidases_S8_3"/>
</dbReference>
<dbReference type="Gene3D" id="3.40.50.200">
    <property type="entry name" value="Peptidase S8/S53 domain"/>
    <property type="match status" value="1"/>
</dbReference>
<name>A0A2I0AJT9_9ASPA</name>
<dbReference type="GO" id="GO:0004252">
    <property type="term" value="F:serine-type endopeptidase activity"/>
    <property type="evidence" value="ECO:0007669"/>
    <property type="project" value="UniProtKB-UniRule"/>
</dbReference>
<organism evidence="11 12">
    <name type="scientific">Apostasia shenzhenica</name>
    <dbReference type="NCBI Taxonomy" id="1088818"/>
    <lineage>
        <taxon>Eukaryota</taxon>
        <taxon>Viridiplantae</taxon>
        <taxon>Streptophyta</taxon>
        <taxon>Embryophyta</taxon>
        <taxon>Tracheophyta</taxon>
        <taxon>Spermatophyta</taxon>
        <taxon>Magnoliopsida</taxon>
        <taxon>Liliopsida</taxon>
        <taxon>Asparagales</taxon>
        <taxon>Orchidaceae</taxon>
        <taxon>Apostasioideae</taxon>
        <taxon>Apostasia</taxon>
    </lineage>
</organism>
<sequence>MNAFAARLTDEEARGVAELDGVVSVFPSGVSKIHTTRSWDFLGLPQIFPNNRTSESDVIVGIMDTGVDPTSASFDDRGFGPPPAKWKGGCAFSGNKLIGAKWFRLDHNVTESDVLSPLDMIGHGTHIASTIAGVPVAGANLFGMATGTARGGVPSARIAVYKVCFDEGFCFDHDMLAAFDAAIADGVDIINLSTGGIPSKTFTDTHAICAYHAMRRGVLVVTSAGNFGPMRRSVVNYSPWMLTVGASSVDRQFGADLVLGNGQRFTGVSVNTFDSDKQFLPLMLAVSATKLGMNMNAQMCMPDSLEPELVTGKIVVCKVTGAAAFADGTVKDAGGAGVVIHMSVPVDKAEAFKLPATMMSKDDGLAIRNYIVGNAGEAVAKIEKSHAYHINGTFIPSFSSRGPNPLYTQILKPDLVAPGLNILSAYPHYISFTGEPTDTRRASYQIMSGTSMATPHVTAAAAYVKSFHPRWSPAAIRSALMTTAAEITGVAGNHKDLEYAYGAGQVNPVRAVDPGLVYEAGESSYLRFMCTKYPNTTVIAIITGSSSFDCQKFAGAKGYDGLNYPSFHYVVPDSRQPSAAVYRRVVENVGAGPAVYTAKVAAPAGVEIVVAPATLEFKRRREIKAFSVEVRVAAVEGRPPYVASGALTWSDGVHSVRSPVVIHYS</sequence>
<dbReference type="InterPro" id="IPR045051">
    <property type="entry name" value="SBT"/>
</dbReference>
<evidence type="ECO:0000313" key="11">
    <source>
        <dbReference type="EMBL" id="PKA55808.1"/>
    </source>
</evidence>
<feature type="domain" description="PA" evidence="9">
    <location>
        <begin position="296"/>
        <end position="367"/>
    </location>
</feature>